<keyword evidence="2" id="KW-1185">Reference proteome</keyword>
<dbReference type="EMBL" id="QUAC01000310">
    <property type="protein sequence ID" value="REK86263.1"/>
    <property type="molecule type" value="Genomic_DNA"/>
</dbReference>
<evidence type="ECO:0008006" key="3">
    <source>
        <dbReference type="Google" id="ProtNLM"/>
    </source>
</evidence>
<dbReference type="Gene3D" id="2.30.38.10">
    <property type="entry name" value="Luciferase, Domain 3"/>
    <property type="match status" value="1"/>
</dbReference>
<dbReference type="Proteomes" id="UP000262477">
    <property type="component" value="Unassembled WGS sequence"/>
</dbReference>
<proteinExistence type="predicted"/>
<accession>A0A371PVT9</accession>
<dbReference type="OrthoDB" id="9766486at2"/>
<evidence type="ECO:0000313" key="2">
    <source>
        <dbReference type="Proteomes" id="UP000262477"/>
    </source>
</evidence>
<dbReference type="InterPro" id="IPR045851">
    <property type="entry name" value="AMP-bd_C_sf"/>
</dbReference>
<sequence length="146" mass="16246">MDERPALGGHLRERTRGVAAQRRRRVHRLAVLVQLGHPRLERPLPLGERGEIIVRGPSVMTRYRNAPDATGRALREGRLPGRHPDVLAAAVVAVDAPSRGRRPYAYARTVPDSALTAQALRDCATGRAAASRATSHRWWRSSRRSR</sequence>
<comment type="caution">
    <text evidence="1">The sequence shown here is derived from an EMBL/GenBank/DDBJ whole genome shotgun (WGS) entry which is preliminary data.</text>
</comment>
<protein>
    <recommendedName>
        <fullName evidence="3">AMP-dependent synthetase/ligase domain-containing protein</fullName>
    </recommendedName>
</protein>
<dbReference type="AlphaFoldDB" id="A0A371PVT9"/>
<evidence type="ECO:0000313" key="1">
    <source>
        <dbReference type="EMBL" id="REK86263.1"/>
    </source>
</evidence>
<name>A0A371PVT9_STRIH</name>
<organism evidence="1 2">
    <name type="scientific">Streptomyces inhibens</name>
    <dbReference type="NCBI Taxonomy" id="2293571"/>
    <lineage>
        <taxon>Bacteria</taxon>
        <taxon>Bacillati</taxon>
        <taxon>Actinomycetota</taxon>
        <taxon>Actinomycetes</taxon>
        <taxon>Kitasatosporales</taxon>
        <taxon>Streptomycetaceae</taxon>
        <taxon>Streptomyces</taxon>
    </lineage>
</organism>
<gene>
    <name evidence="1" type="ORF">DY245_33535</name>
</gene>
<dbReference type="Gene3D" id="3.30.300.30">
    <property type="match status" value="1"/>
</dbReference>
<dbReference type="SUPFAM" id="SSF56801">
    <property type="entry name" value="Acetyl-CoA synthetase-like"/>
    <property type="match status" value="1"/>
</dbReference>
<reference evidence="1 2" key="1">
    <citation type="submission" date="2018-08" db="EMBL/GenBank/DDBJ databases">
        <title>Streptomyces NEAU-D10 sp. nov., a novel Actinomycete isolated from soil.</title>
        <authorList>
            <person name="Jin L."/>
        </authorList>
    </citation>
    <scope>NUCLEOTIDE SEQUENCE [LARGE SCALE GENOMIC DNA]</scope>
    <source>
        <strain evidence="1 2">NEAU-D10</strain>
    </source>
</reference>